<dbReference type="OrthoDB" id="9779069at2"/>
<dbReference type="Gene3D" id="1.10.10.10">
    <property type="entry name" value="Winged helix-like DNA-binding domain superfamily/Winged helix DNA-binding domain"/>
    <property type="match status" value="1"/>
</dbReference>
<dbReference type="RefSeq" id="WP_143332600.1">
    <property type="nucleotide sequence ID" value="NZ_AP019697.1"/>
</dbReference>
<gene>
    <name evidence="5" type="ORF">Dia5BBH33_12620</name>
</gene>
<dbReference type="GO" id="GO:0003677">
    <property type="term" value="F:DNA binding"/>
    <property type="evidence" value="ECO:0007669"/>
    <property type="project" value="UniProtKB-KW"/>
</dbReference>
<dbReference type="KEGG" id="dho:Dia5BBH33_12620"/>
<dbReference type="PRINTS" id="PR00038">
    <property type="entry name" value="HTHLUXR"/>
</dbReference>
<dbReference type="AlphaFoldDB" id="A0A8D4UUN8"/>
<dbReference type="InterPro" id="IPR000792">
    <property type="entry name" value="Tscrpt_reg_LuxR_C"/>
</dbReference>
<dbReference type="GO" id="GO:0006355">
    <property type="term" value="P:regulation of DNA-templated transcription"/>
    <property type="evidence" value="ECO:0007669"/>
    <property type="project" value="InterPro"/>
</dbReference>
<organism evidence="5 6">
    <name type="scientific">Dialister hominis</name>
    <dbReference type="NCBI Taxonomy" id="2582419"/>
    <lineage>
        <taxon>Bacteria</taxon>
        <taxon>Bacillati</taxon>
        <taxon>Bacillota</taxon>
        <taxon>Negativicutes</taxon>
        <taxon>Veillonellales</taxon>
        <taxon>Veillonellaceae</taxon>
        <taxon>Dialister</taxon>
    </lineage>
</organism>
<dbReference type="SUPFAM" id="SSF46894">
    <property type="entry name" value="C-terminal effector domain of the bipartite response regulators"/>
    <property type="match status" value="1"/>
</dbReference>
<dbReference type="PROSITE" id="PS50043">
    <property type="entry name" value="HTH_LUXR_2"/>
    <property type="match status" value="1"/>
</dbReference>
<dbReference type="Pfam" id="PF00196">
    <property type="entry name" value="GerE"/>
    <property type="match status" value="1"/>
</dbReference>
<evidence type="ECO:0000259" key="4">
    <source>
        <dbReference type="PROSITE" id="PS50043"/>
    </source>
</evidence>
<proteinExistence type="predicted"/>
<dbReference type="InterPro" id="IPR016032">
    <property type="entry name" value="Sig_transdc_resp-reg_C-effctor"/>
</dbReference>
<dbReference type="GeneID" id="92716487"/>
<dbReference type="InterPro" id="IPR036388">
    <property type="entry name" value="WH-like_DNA-bd_sf"/>
</dbReference>
<feature type="domain" description="HTH luxR-type" evidence="4">
    <location>
        <begin position="165"/>
        <end position="230"/>
    </location>
</feature>
<dbReference type="Proteomes" id="UP000320585">
    <property type="component" value="Chromosome"/>
</dbReference>
<protein>
    <recommendedName>
        <fullName evidence="4">HTH luxR-type domain-containing protein</fullName>
    </recommendedName>
</protein>
<keyword evidence="3" id="KW-0804">Transcription</keyword>
<dbReference type="PANTHER" id="PTHR44688">
    <property type="entry name" value="DNA-BINDING TRANSCRIPTIONAL ACTIVATOR DEVR_DOSR"/>
    <property type="match status" value="1"/>
</dbReference>
<keyword evidence="1" id="KW-0805">Transcription regulation</keyword>
<evidence type="ECO:0000256" key="2">
    <source>
        <dbReference type="ARBA" id="ARBA00023125"/>
    </source>
</evidence>
<keyword evidence="2" id="KW-0238">DNA-binding</keyword>
<sequence>MDNKDFREKSADVAKNFIHKWYDKSATIKELLDLADPQGFSWIGYMAPGFNRTEAEARDYYIRKQARKEIPMMKADGDRYDTQMIGENACLVLCECHVYVPQEYKLVISEVQRVTMLMRRDGEHIFITHIHASNPWFAVGKDEKFAITAGRANYEYARTLLAMERFKTDVDLTRRQKQILSELCDGKTYKEIGETLDISPRTVRYHVEELMHHFHVENRSQLLARARSQPRSKK</sequence>
<evidence type="ECO:0000256" key="1">
    <source>
        <dbReference type="ARBA" id="ARBA00023015"/>
    </source>
</evidence>
<accession>A0A8D4UUN8</accession>
<dbReference type="CDD" id="cd06170">
    <property type="entry name" value="LuxR_C_like"/>
    <property type="match status" value="1"/>
</dbReference>
<evidence type="ECO:0000313" key="6">
    <source>
        <dbReference type="Proteomes" id="UP000320585"/>
    </source>
</evidence>
<evidence type="ECO:0000256" key="3">
    <source>
        <dbReference type="ARBA" id="ARBA00023163"/>
    </source>
</evidence>
<name>A0A8D4UUN8_9FIRM</name>
<dbReference type="EMBL" id="AP019697">
    <property type="protein sequence ID" value="BBK25327.1"/>
    <property type="molecule type" value="Genomic_DNA"/>
</dbReference>
<dbReference type="SMART" id="SM00421">
    <property type="entry name" value="HTH_LUXR"/>
    <property type="match status" value="1"/>
</dbReference>
<reference evidence="6" key="1">
    <citation type="submission" date="2019-05" db="EMBL/GenBank/DDBJ databases">
        <title>Complete genome sequencing of Dialister sp. strain 5BBH33.</title>
        <authorList>
            <person name="Sakamoto M."/>
            <person name="Murakami T."/>
            <person name="Mori H."/>
        </authorList>
    </citation>
    <scope>NUCLEOTIDE SEQUENCE [LARGE SCALE GENOMIC DNA]</scope>
    <source>
        <strain evidence="6">5BBH33</strain>
    </source>
</reference>
<keyword evidence="6" id="KW-1185">Reference proteome</keyword>
<evidence type="ECO:0000313" key="5">
    <source>
        <dbReference type="EMBL" id="BBK25327.1"/>
    </source>
</evidence>
<dbReference type="PANTHER" id="PTHR44688:SF16">
    <property type="entry name" value="DNA-BINDING TRANSCRIPTIONAL ACTIVATOR DEVR_DOSR"/>
    <property type="match status" value="1"/>
</dbReference>